<evidence type="ECO:0000313" key="3">
    <source>
        <dbReference type="Proteomes" id="UP000597444"/>
    </source>
</evidence>
<evidence type="ECO:0000256" key="1">
    <source>
        <dbReference type="SAM" id="Phobius"/>
    </source>
</evidence>
<feature type="transmembrane region" description="Helical" evidence="1">
    <location>
        <begin position="31"/>
        <end position="53"/>
    </location>
</feature>
<keyword evidence="1" id="KW-0812">Transmembrane</keyword>
<proteinExistence type="predicted"/>
<keyword evidence="1" id="KW-0472">Membrane</keyword>
<feature type="transmembrane region" description="Helical" evidence="1">
    <location>
        <begin position="126"/>
        <end position="146"/>
    </location>
</feature>
<protein>
    <submittedName>
        <fullName evidence="2">Uncharacterized protein</fullName>
    </submittedName>
</protein>
<name>A0A8J3N390_9CHLR</name>
<dbReference type="AlphaFoldDB" id="A0A8J3N390"/>
<feature type="transmembrane region" description="Helical" evidence="1">
    <location>
        <begin position="83"/>
        <end position="106"/>
    </location>
</feature>
<evidence type="ECO:0000313" key="2">
    <source>
        <dbReference type="EMBL" id="GHO94118.1"/>
    </source>
</evidence>
<organism evidence="2 3">
    <name type="scientific">Reticulibacter mediterranei</name>
    <dbReference type="NCBI Taxonomy" id="2778369"/>
    <lineage>
        <taxon>Bacteria</taxon>
        <taxon>Bacillati</taxon>
        <taxon>Chloroflexota</taxon>
        <taxon>Ktedonobacteria</taxon>
        <taxon>Ktedonobacterales</taxon>
        <taxon>Reticulibacteraceae</taxon>
        <taxon>Reticulibacter</taxon>
    </lineage>
</organism>
<gene>
    <name evidence="2" type="ORF">KSF_041660</name>
</gene>
<feature type="transmembrane region" description="Helical" evidence="1">
    <location>
        <begin position="158"/>
        <end position="182"/>
    </location>
</feature>
<dbReference type="Proteomes" id="UP000597444">
    <property type="component" value="Unassembled WGS sequence"/>
</dbReference>
<keyword evidence="1" id="KW-1133">Transmembrane helix</keyword>
<dbReference type="EMBL" id="BNJK01000001">
    <property type="protein sequence ID" value="GHO94118.1"/>
    <property type="molecule type" value="Genomic_DNA"/>
</dbReference>
<keyword evidence="3" id="KW-1185">Reference proteome</keyword>
<sequence length="213" mass="24297">MSLDAFELEGKSVNHDEMTIRRREKHMKKRWLWIVGILGFLLPGVCPPFTFFFSKPEGMFFDMISVSPWPYPYLFTPGMPVEYWFKALSIYTVLAIGTTVSAVLLWHSIVHKAAKINWKQGMKAGVLANIVAYLLTGIMLTWFSQLKAPTYPPGIEQFVSFIIAVTTGWLLGLVGLLLYGWWTTPVALVLGWLCGWLEGRELSKPGREMLKYE</sequence>
<reference evidence="2" key="1">
    <citation type="submission" date="2020-10" db="EMBL/GenBank/DDBJ databases">
        <title>Taxonomic study of unclassified bacteria belonging to the class Ktedonobacteria.</title>
        <authorList>
            <person name="Yabe S."/>
            <person name="Wang C.M."/>
            <person name="Zheng Y."/>
            <person name="Sakai Y."/>
            <person name="Cavaletti L."/>
            <person name="Monciardini P."/>
            <person name="Donadio S."/>
        </authorList>
    </citation>
    <scope>NUCLEOTIDE SEQUENCE</scope>
    <source>
        <strain evidence="2">ID150040</strain>
    </source>
</reference>
<comment type="caution">
    <text evidence="2">The sequence shown here is derived from an EMBL/GenBank/DDBJ whole genome shotgun (WGS) entry which is preliminary data.</text>
</comment>
<accession>A0A8J3N390</accession>